<evidence type="ECO:0000313" key="2">
    <source>
        <dbReference type="EMBL" id="MDC3987826.1"/>
    </source>
</evidence>
<evidence type="ECO:0000313" key="3">
    <source>
        <dbReference type="Proteomes" id="UP001151081"/>
    </source>
</evidence>
<dbReference type="Pfam" id="PF12680">
    <property type="entry name" value="SnoaL_2"/>
    <property type="match status" value="1"/>
</dbReference>
<dbReference type="Gene3D" id="3.10.450.50">
    <property type="match status" value="1"/>
</dbReference>
<dbReference type="RefSeq" id="WP_272427880.1">
    <property type="nucleotide sequence ID" value="NZ_JAGTJJ010000059.1"/>
</dbReference>
<protein>
    <submittedName>
        <fullName evidence="2">Nuclear transport factor 2 family protein</fullName>
    </submittedName>
</protein>
<dbReference type="InterPro" id="IPR032710">
    <property type="entry name" value="NTF2-like_dom_sf"/>
</dbReference>
<dbReference type="Proteomes" id="UP001151081">
    <property type="component" value="Unassembled WGS sequence"/>
</dbReference>
<gene>
    <name evidence="2" type="ORF">KEG57_45600</name>
</gene>
<keyword evidence="3" id="KW-1185">Reference proteome</keyword>
<dbReference type="EMBL" id="JAGTJJ010000059">
    <property type="protein sequence ID" value="MDC3987826.1"/>
    <property type="molecule type" value="Genomic_DNA"/>
</dbReference>
<accession>A0A9X3XH05</accession>
<dbReference type="SUPFAM" id="SSF54427">
    <property type="entry name" value="NTF2-like"/>
    <property type="match status" value="1"/>
</dbReference>
<reference evidence="2 3" key="1">
    <citation type="submission" date="2021-04" db="EMBL/GenBank/DDBJ databases">
        <title>Genome analysis of Polyangium sp.</title>
        <authorList>
            <person name="Li Y."/>
            <person name="Wang J."/>
        </authorList>
    </citation>
    <scope>NUCLEOTIDE SEQUENCE [LARGE SCALE GENOMIC DNA]</scope>
    <source>
        <strain evidence="2 3">SDU14</strain>
    </source>
</reference>
<dbReference type="AlphaFoldDB" id="A0A9X3XH05"/>
<proteinExistence type="predicted"/>
<dbReference type="InterPro" id="IPR037401">
    <property type="entry name" value="SnoaL-like"/>
</dbReference>
<feature type="domain" description="SnoaL-like" evidence="1">
    <location>
        <begin position="27"/>
        <end position="125"/>
    </location>
</feature>
<sequence>MNEAQHVSPAVDLALAFVKTVQAGGDIQGLVTDDVEEEELPNRIFAAGARRDLPAMRAGVERGKTIFAEQRYRVLRAFGDATQAVLELEWTGVLAMQLGSLAQGATMRAACAFFFDTRDGKIARVRHYDAFDPF</sequence>
<comment type="caution">
    <text evidence="2">The sequence shown here is derived from an EMBL/GenBank/DDBJ whole genome shotgun (WGS) entry which is preliminary data.</text>
</comment>
<evidence type="ECO:0000259" key="1">
    <source>
        <dbReference type="Pfam" id="PF12680"/>
    </source>
</evidence>
<organism evidence="2 3">
    <name type="scientific">Polyangium jinanense</name>
    <dbReference type="NCBI Taxonomy" id="2829994"/>
    <lineage>
        <taxon>Bacteria</taxon>
        <taxon>Pseudomonadati</taxon>
        <taxon>Myxococcota</taxon>
        <taxon>Polyangia</taxon>
        <taxon>Polyangiales</taxon>
        <taxon>Polyangiaceae</taxon>
        <taxon>Polyangium</taxon>
    </lineage>
</organism>
<name>A0A9X3XH05_9BACT</name>